<comment type="similarity">
    <text evidence="9">In the N-terminal section; belongs to the UvrB family.</text>
</comment>
<dbReference type="AlphaFoldDB" id="A0A370KGX1"/>
<dbReference type="Pfam" id="PF17757">
    <property type="entry name" value="UvrB_inter"/>
    <property type="match status" value="1"/>
</dbReference>
<comment type="subcellular location">
    <subcellularLocation>
        <location evidence="9">Cytoplasm</location>
    </subcellularLocation>
</comment>
<dbReference type="PROSITE" id="PS51194">
    <property type="entry name" value="HELICASE_CTER"/>
    <property type="match status" value="1"/>
</dbReference>
<dbReference type="Gene3D" id="3.40.50.300">
    <property type="entry name" value="P-loop containing nucleotide triphosphate hydrolases"/>
    <property type="match status" value="2"/>
</dbReference>
<keyword evidence="3 9" id="KW-0227">DNA damage</keyword>
<keyword evidence="5" id="KW-0347">Helicase</keyword>
<dbReference type="SMART" id="SM00490">
    <property type="entry name" value="HELICc"/>
    <property type="match status" value="1"/>
</dbReference>
<evidence type="ECO:0000256" key="2">
    <source>
        <dbReference type="ARBA" id="ARBA00022741"/>
    </source>
</evidence>
<dbReference type="Gene3D" id="2.40.10.170">
    <property type="match status" value="1"/>
</dbReference>
<protein>
    <recommendedName>
        <fullName evidence="9">Transcription-repair-coupling factor</fullName>
        <shortName evidence="9">TRCF</shortName>
        <ecNumber evidence="9">3.6.4.-</ecNumber>
    </recommendedName>
</protein>
<dbReference type="InterPro" id="IPR004576">
    <property type="entry name" value="Mfd"/>
</dbReference>
<dbReference type="Pfam" id="PF00271">
    <property type="entry name" value="Helicase_C"/>
    <property type="match status" value="1"/>
</dbReference>
<dbReference type="InterPro" id="IPR005118">
    <property type="entry name" value="TRCF_C"/>
</dbReference>
<dbReference type="SUPFAM" id="SSF141259">
    <property type="entry name" value="CarD-like"/>
    <property type="match status" value="1"/>
</dbReference>
<dbReference type="GO" id="GO:0005737">
    <property type="term" value="C:cytoplasm"/>
    <property type="evidence" value="ECO:0007669"/>
    <property type="project" value="UniProtKB-SubCell"/>
</dbReference>
<organism evidence="12 13">
    <name type="scientific">Rhizobium grahamii</name>
    <dbReference type="NCBI Taxonomy" id="1120045"/>
    <lineage>
        <taxon>Bacteria</taxon>
        <taxon>Pseudomonadati</taxon>
        <taxon>Pseudomonadota</taxon>
        <taxon>Alphaproteobacteria</taxon>
        <taxon>Hyphomicrobiales</taxon>
        <taxon>Rhizobiaceae</taxon>
        <taxon>Rhizobium/Agrobacterium group</taxon>
        <taxon>Rhizobium</taxon>
    </lineage>
</organism>
<dbReference type="InterPro" id="IPR027417">
    <property type="entry name" value="P-loop_NTPase"/>
</dbReference>
<dbReference type="Gene3D" id="3.90.1150.50">
    <property type="entry name" value="Transcription-repair-coupling factor, D7 domain"/>
    <property type="match status" value="1"/>
</dbReference>
<evidence type="ECO:0000259" key="11">
    <source>
        <dbReference type="PROSITE" id="PS51194"/>
    </source>
</evidence>
<dbReference type="OrthoDB" id="9804325at2"/>
<dbReference type="SMART" id="SM00982">
    <property type="entry name" value="TRCF"/>
    <property type="match status" value="1"/>
</dbReference>
<dbReference type="InterPro" id="IPR003711">
    <property type="entry name" value="CarD-like/TRCF_RID"/>
</dbReference>
<sequence>MAASLLRELQETRHDLVYVAPSELSATKIGQALLELSPVAPAIVLPPWDCLPYDRVPPSKHCMGRRMDAVRVWLEDSAEPKLLVTALEAMLQKVPPLDVIRSSWYRLAIGESFDTDAFMSFADRTGYIEDGNVDEPGEFAFRDGLVDIFPAGGRFPVRINLRDGLISELWLYDPSSQRKQKALEEMVVGPASEAVSAPEEGEGNPANTAAATYHRLFRLYGELPNAFDFLGGARIAVPKETFRRLPGYLEFIADAHHAHVAFGGRALEQSLYIDEATWTSCIGQLRSFTIDTTEAVELPEFRQAASPGRALQAFVGDCIRSGWSVVLAGETVDVEHSIQRFVQRARFSITPIENWFDGYGAAPGSLLRLSCGLHHGFIDRRRRFALLGSSDFLGRAVPTELSSSITPAEPELKLGDLVVHEEHGIGRLEGLETVEVEGEMRDAARLIYHGDASILVPMEDFGKIWRYGSNPEAISLDRLHTDGWKKKRAVVDKDIRDAARHLKKAAELRQTSPAKVIEPPRGPYAKFVSRFPYGETPDQAAAIDAVKTDLASGRVMNRLVCGDVGFGKTEVALRAAAAVALAGGQVIVVSPTTVLTRQHFVTFSKRFAGTGIEVAMLSRVVSSKEADRVRVGLETGDISVVVATQAILAKDISPSRLWLLVIDEEHRFGVRDKQALQQLAPGTHTLMMSATPIPRTLQSALIGIQDTSMLTAPPAERRPARTVLTDFDKGSVRVALLREYRRGGQSFFVTPQIDDIEELRATLADIVPELAIRVAHGKMQAAEMDEIMVNFADGDGDVLLSTNIIESGLDVPRANTMFVWRADRFGLAQLHQLRGRVGRSRVQGMCYLVLPPDAELADATRSRLSTIVNNDRLGDGFSISMDDLELRGGGEIEGRKQSGHLKVIGITLYQDLLERAVSGKKEGSQSSTTVNLGISGTIPTDYVGDAGVRLGLYSRLLRAASRDQIEELVEEFEDRFGELPASVAVLLRLARVRLAARMLGISSVEGGPRGLAFTFGRKVSQRAKKHFDRVLPSFVRDGRLIFEEQTKSGEDRMALLEKLLDLDSR</sequence>
<name>A0A370KGX1_9HYPH</name>
<dbReference type="SMART" id="SM00487">
    <property type="entry name" value="DEXDc"/>
    <property type="match status" value="1"/>
</dbReference>
<evidence type="ECO:0000313" key="12">
    <source>
        <dbReference type="EMBL" id="RDJ04019.1"/>
    </source>
</evidence>
<evidence type="ECO:0000256" key="9">
    <source>
        <dbReference type="HAMAP-Rule" id="MF_00969"/>
    </source>
</evidence>
<dbReference type="SMART" id="SM01058">
    <property type="entry name" value="CarD_TRCF"/>
    <property type="match status" value="1"/>
</dbReference>
<dbReference type="InterPro" id="IPR037235">
    <property type="entry name" value="TRCF-like_C_D7"/>
</dbReference>
<dbReference type="InterPro" id="IPR011545">
    <property type="entry name" value="DEAD/DEAH_box_helicase_dom"/>
</dbReference>
<keyword evidence="6 9" id="KW-0067">ATP-binding</keyword>
<accession>A0A370KGX1</accession>
<evidence type="ECO:0000256" key="1">
    <source>
        <dbReference type="ARBA" id="ARBA00022490"/>
    </source>
</evidence>
<dbReference type="InterPro" id="IPR041471">
    <property type="entry name" value="UvrB_inter"/>
</dbReference>
<dbReference type="Proteomes" id="UP000254939">
    <property type="component" value="Unassembled WGS sequence"/>
</dbReference>
<evidence type="ECO:0000256" key="5">
    <source>
        <dbReference type="ARBA" id="ARBA00022806"/>
    </source>
</evidence>
<dbReference type="GO" id="GO:0006355">
    <property type="term" value="P:regulation of DNA-templated transcription"/>
    <property type="evidence" value="ECO:0007669"/>
    <property type="project" value="UniProtKB-UniRule"/>
</dbReference>
<dbReference type="GO" id="GO:0003678">
    <property type="term" value="F:DNA helicase activity"/>
    <property type="evidence" value="ECO:0007669"/>
    <property type="project" value="TreeGrafter"/>
</dbReference>
<comment type="caution">
    <text evidence="12">The sequence shown here is derived from an EMBL/GenBank/DDBJ whole genome shotgun (WGS) entry which is preliminary data.</text>
</comment>
<dbReference type="Pfam" id="PF02559">
    <property type="entry name" value="CarD_TRCF_RID"/>
    <property type="match status" value="1"/>
</dbReference>
<keyword evidence="8 9" id="KW-0234">DNA repair</keyword>
<dbReference type="EC" id="3.6.4.-" evidence="9"/>
<dbReference type="GO" id="GO:0016787">
    <property type="term" value="F:hydrolase activity"/>
    <property type="evidence" value="ECO:0007669"/>
    <property type="project" value="UniProtKB-KW"/>
</dbReference>
<feature type="domain" description="Helicase ATP-binding" evidence="10">
    <location>
        <begin position="549"/>
        <end position="710"/>
    </location>
</feature>
<dbReference type="EMBL" id="NAAC01000041">
    <property type="protein sequence ID" value="RDJ04019.1"/>
    <property type="molecule type" value="Genomic_DNA"/>
</dbReference>
<dbReference type="InterPro" id="IPR014001">
    <property type="entry name" value="Helicase_ATP-bd"/>
</dbReference>
<evidence type="ECO:0000313" key="13">
    <source>
        <dbReference type="Proteomes" id="UP000254939"/>
    </source>
</evidence>
<evidence type="ECO:0000256" key="4">
    <source>
        <dbReference type="ARBA" id="ARBA00022801"/>
    </source>
</evidence>
<gene>
    <name evidence="9" type="primary">mfd</name>
    <name evidence="12" type="ORF">B5K06_28160</name>
</gene>
<evidence type="ECO:0000259" key="10">
    <source>
        <dbReference type="PROSITE" id="PS51192"/>
    </source>
</evidence>
<dbReference type="PROSITE" id="PS51192">
    <property type="entry name" value="HELICASE_ATP_BIND_1"/>
    <property type="match status" value="1"/>
</dbReference>
<dbReference type="Pfam" id="PF00270">
    <property type="entry name" value="DEAD"/>
    <property type="match status" value="1"/>
</dbReference>
<dbReference type="GO" id="GO:0000716">
    <property type="term" value="P:transcription-coupled nucleotide-excision repair, DNA damage recognition"/>
    <property type="evidence" value="ECO:0007669"/>
    <property type="project" value="UniProtKB-UniRule"/>
</dbReference>
<keyword evidence="7 9" id="KW-0238">DNA-binding</keyword>
<dbReference type="GO" id="GO:0005524">
    <property type="term" value="F:ATP binding"/>
    <property type="evidence" value="ECO:0007669"/>
    <property type="project" value="UniProtKB-UniRule"/>
</dbReference>
<evidence type="ECO:0000256" key="8">
    <source>
        <dbReference type="ARBA" id="ARBA00023204"/>
    </source>
</evidence>
<comment type="similarity">
    <text evidence="9">In the C-terminal section; belongs to the helicase family. RecG subfamily.</text>
</comment>
<dbReference type="PANTHER" id="PTHR47964:SF1">
    <property type="entry name" value="ATP-DEPENDENT DNA HELICASE HOMOLOG RECG, CHLOROPLASTIC"/>
    <property type="match status" value="1"/>
</dbReference>
<dbReference type="SUPFAM" id="SSF52540">
    <property type="entry name" value="P-loop containing nucleoside triphosphate hydrolases"/>
    <property type="match status" value="2"/>
</dbReference>
<evidence type="ECO:0000256" key="3">
    <source>
        <dbReference type="ARBA" id="ARBA00022763"/>
    </source>
</evidence>
<dbReference type="InterPro" id="IPR047112">
    <property type="entry name" value="RecG/Mfd"/>
</dbReference>
<keyword evidence="2 9" id="KW-0547">Nucleotide-binding</keyword>
<feature type="domain" description="Helicase C-terminal" evidence="11">
    <location>
        <begin position="732"/>
        <end position="885"/>
    </location>
</feature>
<dbReference type="PANTHER" id="PTHR47964">
    <property type="entry name" value="ATP-DEPENDENT DNA HELICASE HOMOLOG RECG, CHLOROPLASTIC"/>
    <property type="match status" value="1"/>
</dbReference>
<keyword evidence="4 9" id="KW-0378">Hydrolase</keyword>
<evidence type="ECO:0000256" key="6">
    <source>
        <dbReference type="ARBA" id="ARBA00022840"/>
    </source>
</evidence>
<keyword evidence="1 9" id="KW-0963">Cytoplasm</keyword>
<dbReference type="InterPro" id="IPR036101">
    <property type="entry name" value="CarD-like/TRCF_RID_sf"/>
</dbReference>
<dbReference type="GO" id="GO:0003684">
    <property type="term" value="F:damaged DNA binding"/>
    <property type="evidence" value="ECO:0007669"/>
    <property type="project" value="InterPro"/>
</dbReference>
<reference evidence="12 13" key="1">
    <citation type="submission" date="2017-03" db="EMBL/GenBank/DDBJ databases">
        <title>Genome analysis of Rhizobial strains effectives or ineffectives for nitrogen fixation isolated from bean seeds.</title>
        <authorList>
            <person name="Peralta H."/>
            <person name="Aguilar-Vera A."/>
            <person name="Mora Y."/>
            <person name="Vargas-Lagunas C."/>
            <person name="Girard L."/>
            <person name="Mora J."/>
        </authorList>
    </citation>
    <scope>NUCLEOTIDE SEQUENCE [LARGE SCALE GENOMIC DNA]</scope>
    <source>
        <strain evidence="12 13">CCGM3</strain>
    </source>
</reference>
<proteinExistence type="inferred from homology"/>
<evidence type="ECO:0000256" key="7">
    <source>
        <dbReference type="ARBA" id="ARBA00023125"/>
    </source>
</evidence>
<dbReference type="Gene3D" id="3.30.2060.10">
    <property type="entry name" value="Penicillin-binding protein 1b domain"/>
    <property type="match status" value="1"/>
</dbReference>
<dbReference type="HAMAP" id="MF_00969">
    <property type="entry name" value="TRCF"/>
    <property type="match status" value="1"/>
</dbReference>
<dbReference type="Gene3D" id="3.40.50.11180">
    <property type="match status" value="1"/>
</dbReference>
<dbReference type="SUPFAM" id="SSF143517">
    <property type="entry name" value="TRCF domain-like"/>
    <property type="match status" value="1"/>
</dbReference>
<dbReference type="Pfam" id="PF03461">
    <property type="entry name" value="TRCF"/>
    <property type="match status" value="1"/>
</dbReference>
<dbReference type="InterPro" id="IPR001650">
    <property type="entry name" value="Helicase_C-like"/>
</dbReference>
<comment type="function">
    <text evidence="9">Couples transcription and DNA repair by recognizing RNA polymerase (RNAP) stalled at DNA lesions. Mediates ATP-dependent release of RNAP and its truncated transcript from the DNA, and recruitment of nucleotide excision repair machinery to the damaged site.</text>
</comment>